<dbReference type="EMBL" id="CP006650">
    <property type="protein sequence ID" value="AGT09202.1"/>
    <property type="molecule type" value="Genomic_DNA"/>
</dbReference>
<name>S5XVC9_PARAH</name>
<evidence type="ECO:0000313" key="3">
    <source>
        <dbReference type="Proteomes" id="UP000015480"/>
    </source>
</evidence>
<dbReference type="Proteomes" id="UP000015480">
    <property type="component" value="Chromosome"/>
</dbReference>
<dbReference type="AlphaFoldDB" id="S5XVC9"/>
<dbReference type="InterPro" id="IPR036736">
    <property type="entry name" value="ACP-like_sf"/>
</dbReference>
<protein>
    <submittedName>
        <fullName evidence="2">Acyl carrier protein</fullName>
    </submittedName>
</protein>
<dbReference type="InterPro" id="IPR009081">
    <property type="entry name" value="PP-bd_ACP"/>
</dbReference>
<organism evidence="2 3">
    <name type="scientific">Paracoccus aminophilus JCM 7686</name>
    <dbReference type="NCBI Taxonomy" id="1367847"/>
    <lineage>
        <taxon>Bacteria</taxon>
        <taxon>Pseudomonadati</taxon>
        <taxon>Pseudomonadota</taxon>
        <taxon>Alphaproteobacteria</taxon>
        <taxon>Rhodobacterales</taxon>
        <taxon>Paracoccaceae</taxon>
        <taxon>Paracoccus</taxon>
    </lineage>
</organism>
<evidence type="ECO:0000313" key="2">
    <source>
        <dbReference type="EMBL" id="AGT09202.1"/>
    </source>
</evidence>
<dbReference type="STRING" id="1367847.JCM7686_2121"/>
<sequence>MMITQTIVNEALVDLLDLDETSLTPEARFEEIEGWDSVNALRLLVFLEREIGAKLDYNAYMACKTLGQLAQLTVEPVEVAS</sequence>
<reference evidence="2 3" key="1">
    <citation type="journal article" date="2014" name="BMC Genomics">
        <title>Architecture and functions of a multipartite genome of the methylotrophic bacterium Paracoccus aminophilus JCM 7686, containing primary and secondary chromids.</title>
        <authorList>
            <person name="Dziewit L."/>
            <person name="Czarnecki J."/>
            <person name="Wibberg D."/>
            <person name="Radlinska M."/>
            <person name="Mrozek P."/>
            <person name="Szymczak M."/>
            <person name="Schluter A."/>
            <person name="Puhler A."/>
            <person name="Bartosik D."/>
        </authorList>
    </citation>
    <scope>NUCLEOTIDE SEQUENCE [LARGE SCALE GENOMIC DNA]</scope>
    <source>
        <strain evidence="2">JCM 7686</strain>
    </source>
</reference>
<evidence type="ECO:0000259" key="1">
    <source>
        <dbReference type="PROSITE" id="PS50075"/>
    </source>
</evidence>
<dbReference type="Gene3D" id="1.10.1200.10">
    <property type="entry name" value="ACP-like"/>
    <property type="match status" value="1"/>
</dbReference>
<gene>
    <name evidence="2" type="ORF">JCM7686_2121</name>
</gene>
<dbReference type="HOGENOM" id="CLU_2570663_0_0_5"/>
<dbReference type="PATRIC" id="fig|1367847.3.peg.2116"/>
<accession>S5XVC9</accession>
<dbReference type="Pfam" id="PF00550">
    <property type="entry name" value="PP-binding"/>
    <property type="match status" value="1"/>
</dbReference>
<dbReference type="KEGG" id="pami:JCM7686_2121"/>
<proteinExistence type="predicted"/>
<keyword evidence="3" id="KW-1185">Reference proteome</keyword>
<dbReference type="RefSeq" id="WP_020950840.1">
    <property type="nucleotide sequence ID" value="NC_022041.1"/>
</dbReference>
<dbReference type="SUPFAM" id="SSF47336">
    <property type="entry name" value="ACP-like"/>
    <property type="match status" value="1"/>
</dbReference>
<dbReference type="PROSITE" id="PS50075">
    <property type="entry name" value="CARRIER"/>
    <property type="match status" value="1"/>
</dbReference>
<dbReference type="eggNOG" id="ENOG502ZM47">
    <property type="taxonomic scope" value="Bacteria"/>
</dbReference>
<feature type="domain" description="Carrier" evidence="1">
    <location>
        <begin position="2"/>
        <end position="77"/>
    </location>
</feature>